<dbReference type="Proteomes" id="UP000285288">
    <property type="component" value="Unassembled WGS sequence"/>
</dbReference>
<sequence>MNCQTVEMFTCAHQSVCKGRSVDKTVLKPLLDLTKDVYGKGFSKNMESADDQYHAGFYLKDLPESLENGECRNKAKDLHELFIYNHYEIDPSLVVDYIDKYFDNLKDNVYTYLLIINLISNTTEWQLPDYMVYRFNQYFSKFGDL</sequence>
<protein>
    <submittedName>
        <fullName evidence="1">Uncharacterized protein</fullName>
    </submittedName>
</protein>
<organism evidence="1 2">
    <name type="scientific">Holdemanella biformis</name>
    <dbReference type="NCBI Taxonomy" id="1735"/>
    <lineage>
        <taxon>Bacteria</taxon>
        <taxon>Bacillati</taxon>
        <taxon>Bacillota</taxon>
        <taxon>Erysipelotrichia</taxon>
        <taxon>Erysipelotrichales</taxon>
        <taxon>Erysipelotrichaceae</taxon>
        <taxon>Holdemanella</taxon>
    </lineage>
</organism>
<proteinExistence type="predicted"/>
<comment type="caution">
    <text evidence="1">The sequence shown here is derived from an EMBL/GenBank/DDBJ whole genome shotgun (WGS) entry which is preliminary data.</text>
</comment>
<evidence type="ECO:0000313" key="1">
    <source>
        <dbReference type="EMBL" id="RHB02886.1"/>
    </source>
</evidence>
<accession>A0A413UB52</accession>
<name>A0A413UB52_9FIRM</name>
<gene>
    <name evidence="1" type="ORF">DW907_08930</name>
</gene>
<dbReference type="AlphaFoldDB" id="A0A413UB52"/>
<evidence type="ECO:0000313" key="2">
    <source>
        <dbReference type="Proteomes" id="UP000285288"/>
    </source>
</evidence>
<dbReference type="EMBL" id="QSGD01000039">
    <property type="protein sequence ID" value="RHB02886.1"/>
    <property type="molecule type" value="Genomic_DNA"/>
</dbReference>
<reference evidence="1 2" key="1">
    <citation type="submission" date="2018-08" db="EMBL/GenBank/DDBJ databases">
        <title>A genome reference for cultivated species of the human gut microbiota.</title>
        <authorList>
            <person name="Zou Y."/>
            <person name="Xue W."/>
            <person name="Luo G."/>
        </authorList>
    </citation>
    <scope>NUCLEOTIDE SEQUENCE [LARGE SCALE GENOMIC DNA]</scope>
    <source>
        <strain evidence="1 2">AM42-13AC</strain>
    </source>
</reference>